<keyword evidence="3" id="KW-1185">Reference proteome</keyword>
<dbReference type="RefSeq" id="WP_130023793.1">
    <property type="nucleotide sequence ID" value="NZ_SEWF01000058.1"/>
</dbReference>
<accession>A0A4Q5LTU1</accession>
<dbReference type="InterPro" id="IPR024311">
    <property type="entry name" value="Lipocalin-like"/>
</dbReference>
<evidence type="ECO:0000259" key="1">
    <source>
        <dbReference type="Pfam" id="PF13648"/>
    </source>
</evidence>
<gene>
    <name evidence="2" type="ORF">EWM59_24015</name>
</gene>
<dbReference type="AlphaFoldDB" id="A0A4Q5LTU1"/>
<dbReference type="EMBL" id="SEWF01000058">
    <property type="protein sequence ID" value="RYU93058.1"/>
    <property type="molecule type" value="Genomic_DNA"/>
</dbReference>
<evidence type="ECO:0000313" key="2">
    <source>
        <dbReference type="EMBL" id="RYU93058.1"/>
    </source>
</evidence>
<dbReference type="PROSITE" id="PS51257">
    <property type="entry name" value="PROKAR_LIPOPROTEIN"/>
    <property type="match status" value="1"/>
</dbReference>
<dbReference type="Pfam" id="PF13648">
    <property type="entry name" value="Lipocalin_4"/>
    <property type="match status" value="1"/>
</dbReference>
<reference evidence="2 3" key="1">
    <citation type="submission" date="2019-02" db="EMBL/GenBank/DDBJ databases">
        <title>Bacterial novel species Emticicia sp. 17J42-9 isolated from soil.</title>
        <authorList>
            <person name="Jung H.-Y."/>
        </authorList>
    </citation>
    <scope>NUCLEOTIDE SEQUENCE [LARGE SCALE GENOMIC DNA]</scope>
    <source>
        <strain evidence="2 3">17J42-9</strain>
    </source>
</reference>
<dbReference type="Proteomes" id="UP000293162">
    <property type="component" value="Unassembled WGS sequence"/>
</dbReference>
<comment type="caution">
    <text evidence="2">The sequence shown here is derived from an EMBL/GenBank/DDBJ whole genome shotgun (WGS) entry which is preliminary data.</text>
</comment>
<organism evidence="2 3">
    <name type="scientific">Emticicia agri</name>
    <dbReference type="NCBI Taxonomy" id="2492393"/>
    <lineage>
        <taxon>Bacteria</taxon>
        <taxon>Pseudomonadati</taxon>
        <taxon>Bacteroidota</taxon>
        <taxon>Cytophagia</taxon>
        <taxon>Cytophagales</taxon>
        <taxon>Leadbetterellaceae</taxon>
        <taxon>Emticicia</taxon>
    </lineage>
</organism>
<dbReference type="OrthoDB" id="953591at2"/>
<sequence>MKKLLLFCFILSLTGCKEKNSVDPENDLVGKWRLISYCQPSGGLMSGCQSVTIPTNKSVYVEFSDKGIFKETYKNTIPADYAFLGCGQGSYAIEDKNIRIKAMCMSSLNGVLVEINQLTSKKLVLTYAVIGEYVFERE</sequence>
<name>A0A4Q5LTU1_9BACT</name>
<protein>
    <recommendedName>
        <fullName evidence="1">Lipocalin-like domain-containing protein</fullName>
    </recommendedName>
</protein>
<feature type="domain" description="Lipocalin-like" evidence="1">
    <location>
        <begin position="28"/>
        <end position="125"/>
    </location>
</feature>
<evidence type="ECO:0000313" key="3">
    <source>
        <dbReference type="Proteomes" id="UP000293162"/>
    </source>
</evidence>
<proteinExistence type="predicted"/>